<gene>
    <name evidence="2" type="ORF">ALO40_04078</name>
</gene>
<keyword evidence="1" id="KW-0472">Membrane</keyword>
<dbReference type="InterPro" id="IPR011969">
    <property type="entry name" value="Clan_AA_Asp_peptidase_C"/>
</dbReference>
<dbReference type="InterPro" id="IPR034122">
    <property type="entry name" value="Retropepsin-like_bacterial"/>
</dbReference>
<name>A0A0N8TI10_9PSED</name>
<feature type="transmembrane region" description="Helical" evidence="1">
    <location>
        <begin position="17"/>
        <end position="37"/>
    </location>
</feature>
<keyword evidence="1" id="KW-0812">Transmembrane</keyword>
<dbReference type="PROSITE" id="PS00141">
    <property type="entry name" value="ASP_PROTEASE"/>
    <property type="match status" value="1"/>
</dbReference>
<evidence type="ECO:0000256" key="1">
    <source>
        <dbReference type="SAM" id="Phobius"/>
    </source>
</evidence>
<evidence type="ECO:0008006" key="4">
    <source>
        <dbReference type="Google" id="ProtNLM"/>
    </source>
</evidence>
<dbReference type="CDD" id="cd05483">
    <property type="entry name" value="retropepsin_like_bacteria"/>
    <property type="match status" value="1"/>
</dbReference>
<dbReference type="Proteomes" id="UP000050317">
    <property type="component" value="Unassembled WGS sequence"/>
</dbReference>
<comment type="caution">
    <text evidence="2">The sequence shown here is derived from an EMBL/GenBank/DDBJ whole genome shotgun (WGS) entry which is preliminary data.</text>
</comment>
<dbReference type="PATRIC" id="fig|251703.9.peg.5708"/>
<dbReference type="NCBIfam" id="TIGR02281">
    <property type="entry name" value="clan_AA_DTGA"/>
    <property type="match status" value="1"/>
</dbReference>
<dbReference type="EMBL" id="LJRR01000020">
    <property type="protein sequence ID" value="KPZ26289.1"/>
    <property type="molecule type" value="Genomic_DNA"/>
</dbReference>
<sequence length="177" mass="18954">MSQSENQPQPGKRAGKVLMIVAWAAGLFLATRFFGGWEDKQQNPNAVVSSQHGDGYIEVQLAGNRQGHFVSTGQINGRTVEFMIDTGATDVAIPGDMADSLGLKRGLPVTVSTANGNSQGFRTTLDRLQLGDIVLNNVRALVAPGLEGEQVLLGMSAMKQLEFTQRGGNLLLRQSTK</sequence>
<dbReference type="SUPFAM" id="SSF50630">
    <property type="entry name" value="Acid proteases"/>
    <property type="match status" value="1"/>
</dbReference>
<proteinExistence type="predicted"/>
<dbReference type="Pfam" id="PF13975">
    <property type="entry name" value="gag-asp_proteas"/>
    <property type="match status" value="1"/>
</dbReference>
<dbReference type="GO" id="GO:0006508">
    <property type="term" value="P:proteolysis"/>
    <property type="evidence" value="ECO:0007669"/>
    <property type="project" value="InterPro"/>
</dbReference>
<dbReference type="RefSeq" id="WP_003377105.1">
    <property type="nucleotide sequence ID" value="NZ_JYHK01000011.1"/>
</dbReference>
<accession>A0A0N8TI10</accession>
<protein>
    <recommendedName>
        <fullName evidence="4">Transporter</fullName>
    </recommendedName>
</protein>
<organism evidence="2 3">
    <name type="scientific">Pseudomonas syringae pv. viburni</name>
    <dbReference type="NCBI Taxonomy" id="251703"/>
    <lineage>
        <taxon>Bacteria</taxon>
        <taxon>Pseudomonadati</taxon>
        <taxon>Pseudomonadota</taxon>
        <taxon>Gammaproteobacteria</taxon>
        <taxon>Pseudomonadales</taxon>
        <taxon>Pseudomonadaceae</taxon>
        <taxon>Pseudomonas</taxon>
    </lineage>
</organism>
<evidence type="ECO:0000313" key="3">
    <source>
        <dbReference type="Proteomes" id="UP000050317"/>
    </source>
</evidence>
<dbReference type="InterPro" id="IPR021109">
    <property type="entry name" value="Peptidase_aspartic_dom_sf"/>
</dbReference>
<dbReference type="InterPro" id="IPR001969">
    <property type="entry name" value="Aspartic_peptidase_AS"/>
</dbReference>
<dbReference type="AlphaFoldDB" id="A0A0N8TI10"/>
<dbReference type="Gene3D" id="2.40.70.10">
    <property type="entry name" value="Acid Proteases"/>
    <property type="match status" value="1"/>
</dbReference>
<dbReference type="GO" id="GO:0004190">
    <property type="term" value="F:aspartic-type endopeptidase activity"/>
    <property type="evidence" value="ECO:0007669"/>
    <property type="project" value="InterPro"/>
</dbReference>
<keyword evidence="1" id="KW-1133">Transmembrane helix</keyword>
<reference evidence="2 3" key="1">
    <citation type="submission" date="2015-09" db="EMBL/GenBank/DDBJ databases">
        <title>Genome announcement of multiple Pseudomonas syringae strains.</title>
        <authorList>
            <person name="Thakur S."/>
            <person name="Wang P.W."/>
            <person name="Gong Y."/>
            <person name="Weir B.S."/>
            <person name="Guttman D.S."/>
        </authorList>
    </citation>
    <scope>NUCLEOTIDE SEQUENCE [LARGE SCALE GENOMIC DNA]</scope>
    <source>
        <strain evidence="2 3">ICMP3963</strain>
    </source>
</reference>
<evidence type="ECO:0000313" key="2">
    <source>
        <dbReference type="EMBL" id="KPZ26289.1"/>
    </source>
</evidence>